<dbReference type="AlphaFoldDB" id="A0A835VCE2"/>
<reference evidence="5 6" key="1">
    <citation type="journal article" date="2020" name="Nat. Food">
        <title>A phased Vanilla planifolia genome enables genetic improvement of flavour and production.</title>
        <authorList>
            <person name="Hasing T."/>
            <person name="Tang H."/>
            <person name="Brym M."/>
            <person name="Khazi F."/>
            <person name="Huang T."/>
            <person name="Chambers A.H."/>
        </authorList>
    </citation>
    <scope>NUCLEOTIDE SEQUENCE [LARGE SCALE GENOMIC DNA]</scope>
    <source>
        <tissue evidence="3">Leaf</tissue>
    </source>
</reference>
<accession>A0A835VCE2</accession>
<dbReference type="PANTHER" id="PTHR35120:SF2">
    <property type="entry name" value="AMINOTRANSFERASE-LIKE PLANT MOBILE DOMAIN-CONTAINING PROTEIN"/>
    <property type="match status" value="1"/>
</dbReference>
<sequence>MAEEHHLLPNQMPEPVQTQSQYPSQKQLMHESGEGSHRGVEEEEKVFDLISSSISPPDIAIPQLSAIIHPRIGNCRKMKHTWNEKQREIVQKKLALLNDNFGPVLLSPRKTLDLSSHEGLFSALGLWNFAHLEFDREVRRDLLAHLIAYYDQSNRLSYVHGCQISVTRRDLCMAVDLPTKKEKFSAFERLNSINDIVYSDKNLKALLAFMSNYMLLVDNACCLPSEIVGAIELVKDGFPHKVDWGEAIWVLVERELLNVPMDGTCYYASYMQRLIKSQRPDLFSKEPQCIFRYVPEPGKEEICLEDDEDDLVEEVSFVEDEGDAEDAKMQSMDGLGNETTEKRISDLGLIQSGEENMVNCVGEGAKLFNEEENNGCVHFLQLPNRKASDSIDVDDTSEEDDFEKQKERRLDDLPVSAKLSDLNRTTSCDMDIHLEKNKVKRVMHVIWAEDEQFDGHGQPKRKRSCAPLLSNQPSTFHECLDLIQGGMRRAKALNAEKEEALENLETHVQHLNDVLREKEHMSRSLKKMLEDQRPNWQMAVQHYESEISLVSQIMLGYRRALRETRDRFAEYRKKHPHGDDSLYKEIPGTGGLVLSARDFEKLKLEKAVDIRLKASQVLDNLDKILLKFNKCGECLALHEKKLVHLSEEVKQLKRRIVKSSSSGSNVLMGVCSCSRAR</sequence>
<keyword evidence="1" id="KW-0175">Coiled coil</keyword>
<name>A0A835VCE2_VANPL</name>
<proteinExistence type="predicted"/>
<gene>
    <name evidence="4" type="ORF">HPP92_004834</name>
    <name evidence="3" type="ORF">HPP92_005198</name>
</gene>
<dbReference type="Proteomes" id="UP000636800">
    <property type="component" value="Chromosome 2"/>
</dbReference>
<feature type="compositionally biased region" description="Basic and acidic residues" evidence="2">
    <location>
        <begin position="28"/>
        <end position="40"/>
    </location>
</feature>
<dbReference type="EMBL" id="JADCNM010000002">
    <property type="protein sequence ID" value="KAG0493840.1"/>
    <property type="molecule type" value="Genomic_DNA"/>
</dbReference>
<comment type="caution">
    <text evidence="3">The sequence shown here is derived from an EMBL/GenBank/DDBJ whole genome shotgun (WGS) entry which is preliminary data.</text>
</comment>
<feature type="region of interest" description="Disordered" evidence="2">
    <location>
        <begin position="1"/>
        <end position="41"/>
    </location>
</feature>
<evidence type="ECO:0000313" key="3">
    <source>
        <dbReference type="EMBL" id="KAG0491800.1"/>
    </source>
</evidence>
<evidence type="ECO:0000313" key="4">
    <source>
        <dbReference type="EMBL" id="KAG0493840.1"/>
    </source>
</evidence>
<dbReference type="EMBL" id="JADCNL010000002">
    <property type="protein sequence ID" value="KAG0491800.1"/>
    <property type="molecule type" value="Genomic_DNA"/>
</dbReference>
<organism evidence="3 5">
    <name type="scientific">Vanilla planifolia</name>
    <name type="common">Vanilla</name>
    <dbReference type="NCBI Taxonomy" id="51239"/>
    <lineage>
        <taxon>Eukaryota</taxon>
        <taxon>Viridiplantae</taxon>
        <taxon>Streptophyta</taxon>
        <taxon>Embryophyta</taxon>
        <taxon>Tracheophyta</taxon>
        <taxon>Spermatophyta</taxon>
        <taxon>Magnoliopsida</taxon>
        <taxon>Liliopsida</taxon>
        <taxon>Asparagales</taxon>
        <taxon>Orchidaceae</taxon>
        <taxon>Vanilloideae</taxon>
        <taxon>Vanilleae</taxon>
        <taxon>Vanilla</taxon>
    </lineage>
</organism>
<evidence type="ECO:0000256" key="1">
    <source>
        <dbReference type="SAM" id="Coils"/>
    </source>
</evidence>
<keyword evidence="5" id="KW-1185">Reference proteome</keyword>
<evidence type="ECO:0000313" key="5">
    <source>
        <dbReference type="Proteomes" id="UP000636800"/>
    </source>
</evidence>
<dbReference type="Proteomes" id="UP000639772">
    <property type="component" value="Unassembled WGS sequence"/>
</dbReference>
<dbReference type="PANTHER" id="PTHR35120">
    <property type="entry name" value="HISTONE ACETYLTRANSFERASE KAT6B-LIKE"/>
    <property type="match status" value="1"/>
</dbReference>
<evidence type="ECO:0000313" key="6">
    <source>
        <dbReference type="Proteomes" id="UP000639772"/>
    </source>
</evidence>
<dbReference type="OrthoDB" id="1935530at2759"/>
<protein>
    <submittedName>
        <fullName evidence="3">Uncharacterized protein</fullName>
    </submittedName>
</protein>
<feature type="coiled-coil region" evidence="1">
    <location>
        <begin position="483"/>
        <end position="521"/>
    </location>
</feature>
<feature type="compositionally biased region" description="Polar residues" evidence="2">
    <location>
        <begin position="16"/>
        <end position="27"/>
    </location>
</feature>
<evidence type="ECO:0000256" key="2">
    <source>
        <dbReference type="SAM" id="MobiDB-lite"/>
    </source>
</evidence>